<protein>
    <submittedName>
        <fullName evidence="1">Uncharacterized protein</fullName>
    </submittedName>
</protein>
<dbReference type="KEGG" id="rde:RD1_0701"/>
<dbReference type="EMBL" id="CP000362">
    <property type="protein sequence ID" value="ABG30397.1"/>
    <property type="molecule type" value="Genomic_DNA"/>
</dbReference>
<dbReference type="HOGENOM" id="CLU_3275981_0_0_5"/>
<reference evidence="1 2" key="1">
    <citation type="journal article" date="2007" name="J. Bacteriol.">
        <title>The complete genome sequence of Roseobacter denitrificans reveals a mixotrophic rather than photosynthetic metabolism.</title>
        <authorList>
            <person name="Swingley W.D."/>
            <person name="Sadekar S."/>
            <person name="Mastrian S.D."/>
            <person name="Matthies H.J."/>
            <person name="Hao J."/>
            <person name="Ramos H."/>
            <person name="Acharya C.R."/>
            <person name="Conrad A.L."/>
            <person name="Taylor H.L."/>
            <person name="Dejesa L.C."/>
            <person name="Shah M.K."/>
            <person name="O'huallachain M.E."/>
            <person name="Lince M.T."/>
            <person name="Blankenship R.E."/>
            <person name="Beatty J.T."/>
            <person name="Touchman J.W."/>
        </authorList>
    </citation>
    <scope>NUCLEOTIDE SEQUENCE [LARGE SCALE GENOMIC DNA]</scope>
    <source>
        <strain evidence="2">ATCC 33942 / OCh 114</strain>
    </source>
</reference>
<dbReference type="STRING" id="375451.RD1_0701"/>
<name>Q16C96_ROSDO</name>
<accession>Q16C96</accession>
<evidence type="ECO:0000313" key="2">
    <source>
        <dbReference type="Proteomes" id="UP000007029"/>
    </source>
</evidence>
<organism evidence="1 2">
    <name type="scientific">Roseobacter denitrificans (strain ATCC 33942 / OCh 114)</name>
    <name type="common">Erythrobacter sp. (strain OCh 114)</name>
    <name type="synonym">Roseobacter denitrificans</name>
    <dbReference type="NCBI Taxonomy" id="375451"/>
    <lineage>
        <taxon>Bacteria</taxon>
        <taxon>Pseudomonadati</taxon>
        <taxon>Pseudomonadota</taxon>
        <taxon>Alphaproteobacteria</taxon>
        <taxon>Rhodobacterales</taxon>
        <taxon>Roseobacteraceae</taxon>
        <taxon>Roseobacter</taxon>
    </lineage>
</organism>
<dbReference type="AlphaFoldDB" id="Q16C96"/>
<evidence type="ECO:0000313" key="1">
    <source>
        <dbReference type="EMBL" id="ABG30397.1"/>
    </source>
</evidence>
<proteinExistence type="predicted"/>
<keyword evidence="2" id="KW-1185">Reference proteome</keyword>
<sequence length="41" mass="4425">MLENCRAIDVEDSVFDPDGLARVFEILAPSQSGGGQMKLKS</sequence>
<dbReference type="Proteomes" id="UP000007029">
    <property type="component" value="Chromosome"/>
</dbReference>
<gene>
    <name evidence="1" type="ordered locus">RD1_0701</name>
</gene>